<dbReference type="STRING" id="420404.SAMN05421793_14425"/>
<gene>
    <name evidence="1" type="ORF">SAMN05421793_14425</name>
</gene>
<evidence type="ECO:0000313" key="1">
    <source>
        <dbReference type="EMBL" id="SEH88083.1"/>
    </source>
</evidence>
<name>A0A1H6LSV6_9FLAO</name>
<dbReference type="RefSeq" id="WP_089770784.1">
    <property type="nucleotide sequence ID" value="NZ_FNWX01000044.1"/>
</dbReference>
<protein>
    <recommendedName>
        <fullName evidence="3">Prevent-host-death protein</fullName>
    </recommendedName>
</protein>
<organism evidence="1 2">
    <name type="scientific">Epilithonimonas hominis</name>
    <dbReference type="NCBI Taxonomy" id="420404"/>
    <lineage>
        <taxon>Bacteria</taxon>
        <taxon>Pseudomonadati</taxon>
        <taxon>Bacteroidota</taxon>
        <taxon>Flavobacteriia</taxon>
        <taxon>Flavobacteriales</taxon>
        <taxon>Weeksellaceae</taxon>
        <taxon>Chryseobacterium group</taxon>
        <taxon>Epilithonimonas</taxon>
    </lineage>
</organism>
<proteinExistence type="predicted"/>
<keyword evidence="2" id="KW-1185">Reference proteome</keyword>
<dbReference type="AlphaFoldDB" id="A0A1H6LSV6"/>
<accession>A0A1H6LSV6</accession>
<dbReference type="Proteomes" id="UP000198555">
    <property type="component" value="Unassembled WGS sequence"/>
</dbReference>
<sequence length="116" mass="13663">MKFTLEITKPEIGSKLGFKTIYFNAFKINIIERYSNSTPSKFYHIVVKLRTINDEIINTKTGSGRLMIKESDFLPYSHLAKAFTSYDYRNHNVDRNKIEDDFINFVLSRMAVHYQL</sequence>
<dbReference type="EMBL" id="FNWX01000044">
    <property type="protein sequence ID" value="SEH88083.1"/>
    <property type="molecule type" value="Genomic_DNA"/>
</dbReference>
<evidence type="ECO:0000313" key="2">
    <source>
        <dbReference type="Proteomes" id="UP000198555"/>
    </source>
</evidence>
<reference evidence="2" key="1">
    <citation type="submission" date="2016-10" db="EMBL/GenBank/DDBJ databases">
        <authorList>
            <person name="Varghese N."/>
            <person name="Submissions S."/>
        </authorList>
    </citation>
    <scope>NUCLEOTIDE SEQUENCE [LARGE SCALE GENOMIC DNA]</scope>
    <source>
        <strain evidence="2">DSM 19326</strain>
    </source>
</reference>
<evidence type="ECO:0008006" key="3">
    <source>
        <dbReference type="Google" id="ProtNLM"/>
    </source>
</evidence>